<sequence>MLTRENHYQKLLRILQATMVLYPQFAPYVNAGSIELTGNEKRVVKEESVYDSLEKYHYPVYNPNISYQLNKIKLSGLSGPPLALPSGGMIYTTWDPTGQRFVNNDADAGMYFSDADPLTYSIVRQPQGFSVSIVSGSLVHLSGNPTRTNDSFTVRATDPNGLYADLTEVLNFAPQSLSSHNL</sequence>
<keyword evidence="2" id="KW-1185">Reference proteome</keyword>
<proteinExistence type="predicted"/>
<dbReference type="AlphaFoldDB" id="A0A1G4R590"/>
<accession>A0A1G4R590</accession>
<protein>
    <submittedName>
        <fullName evidence="1">Uncharacterized protein</fullName>
    </submittedName>
</protein>
<name>A0A1G4R590_9BACL</name>
<dbReference type="Proteomes" id="UP000198601">
    <property type="component" value="Unassembled WGS sequence"/>
</dbReference>
<evidence type="ECO:0000313" key="2">
    <source>
        <dbReference type="Proteomes" id="UP000198601"/>
    </source>
</evidence>
<reference evidence="2" key="1">
    <citation type="submission" date="2016-10" db="EMBL/GenBank/DDBJ databases">
        <authorList>
            <person name="Varghese N."/>
            <person name="Submissions S."/>
        </authorList>
    </citation>
    <scope>NUCLEOTIDE SEQUENCE [LARGE SCALE GENOMIC DNA]</scope>
    <source>
        <strain evidence="2">CGMCC 1.8946</strain>
    </source>
</reference>
<organism evidence="1 2">
    <name type="scientific">Paenibacillus tianmuensis</name>
    <dbReference type="NCBI Taxonomy" id="624147"/>
    <lineage>
        <taxon>Bacteria</taxon>
        <taxon>Bacillati</taxon>
        <taxon>Bacillota</taxon>
        <taxon>Bacilli</taxon>
        <taxon>Bacillales</taxon>
        <taxon>Paenibacillaceae</taxon>
        <taxon>Paenibacillus</taxon>
    </lineage>
</organism>
<gene>
    <name evidence="1" type="ORF">SAMN04487970_10121</name>
</gene>
<dbReference type="OrthoDB" id="283370at2"/>
<feature type="non-terminal residue" evidence="1">
    <location>
        <position position="182"/>
    </location>
</feature>
<dbReference type="EMBL" id="FMTT01000012">
    <property type="protein sequence ID" value="SCW51888.1"/>
    <property type="molecule type" value="Genomic_DNA"/>
</dbReference>
<evidence type="ECO:0000313" key="1">
    <source>
        <dbReference type="EMBL" id="SCW51888.1"/>
    </source>
</evidence>